<evidence type="ECO:0000313" key="2">
    <source>
        <dbReference type="Proteomes" id="UP001310022"/>
    </source>
</evidence>
<evidence type="ECO:0000313" key="1">
    <source>
        <dbReference type="EMBL" id="GJM62546.1"/>
    </source>
</evidence>
<dbReference type="Proteomes" id="UP001310022">
    <property type="component" value="Unassembled WGS sequence"/>
</dbReference>
<proteinExistence type="predicted"/>
<dbReference type="EMBL" id="BQKE01000002">
    <property type="protein sequence ID" value="GJM62546.1"/>
    <property type="molecule type" value="Genomic_DNA"/>
</dbReference>
<dbReference type="AlphaFoldDB" id="A0AAN5AMM7"/>
<accession>A0AAN5AMM7</accession>
<comment type="caution">
    <text evidence="1">The sequence shown here is derived from an EMBL/GenBank/DDBJ whole genome shotgun (WGS) entry which is preliminary data.</text>
</comment>
<protein>
    <submittedName>
        <fullName evidence="1">Uncharacterized protein</fullName>
    </submittedName>
</protein>
<name>A0AAN5AMM7_9BACT</name>
<organism evidence="1 2">
    <name type="scientific">Persicobacter diffluens</name>
    <dbReference type="NCBI Taxonomy" id="981"/>
    <lineage>
        <taxon>Bacteria</taxon>
        <taxon>Pseudomonadati</taxon>
        <taxon>Bacteroidota</taxon>
        <taxon>Cytophagia</taxon>
        <taxon>Cytophagales</taxon>
        <taxon>Persicobacteraceae</taxon>
        <taxon>Persicobacter</taxon>
    </lineage>
</organism>
<reference evidence="1 2" key="1">
    <citation type="submission" date="2021-12" db="EMBL/GenBank/DDBJ databases">
        <title>Genome sequencing of bacteria with rrn-lacking chromosome and rrn-plasmid.</title>
        <authorList>
            <person name="Anda M."/>
            <person name="Iwasaki W."/>
        </authorList>
    </citation>
    <scope>NUCLEOTIDE SEQUENCE [LARGE SCALE GENOMIC DNA]</scope>
    <source>
        <strain evidence="1 2">NBRC 15940</strain>
    </source>
</reference>
<sequence>MIESGDGESGLPFFRLIQANPTEHQGIVPNRNEMVGER</sequence>
<keyword evidence="2" id="KW-1185">Reference proteome</keyword>
<gene>
    <name evidence="1" type="ORF">PEDI_30980</name>
</gene>